<feature type="domain" description="Amidohydrolase-related" evidence="2">
    <location>
        <begin position="27"/>
        <end position="298"/>
    </location>
</feature>
<protein>
    <submittedName>
        <fullName evidence="3">Predicted metal-dependent hydrolase, TIM-barrel fold</fullName>
    </submittedName>
</protein>
<dbReference type="Proteomes" id="UP000243904">
    <property type="component" value="Chromosome I"/>
</dbReference>
<evidence type="ECO:0000313" key="3">
    <source>
        <dbReference type="EMBL" id="SDS31651.1"/>
    </source>
</evidence>
<evidence type="ECO:0000259" key="2">
    <source>
        <dbReference type="Pfam" id="PF04909"/>
    </source>
</evidence>
<evidence type="ECO:0000313" key="4">
    <source>
        <dbReference type="Proteomes" id="UP000243904"/>
    </source>
</evidence>
<name>A0A1H1R7E9_9BRAD</name>
<organism evidence="3 4">
    <name type="scientific">Bradyrhizobium canariense</name>
    <dbReference type="NCBI Taxonomy" id="255045"/>
    <lineage>
        <taxon>Bacteria</taxon>
        <taxon>Pseudomonadati</taxon>
        <taxon>Pseudomonadota</taxon>
        <taxon>Alphaproteobacteria</taxon>
        <taxon>Hyphomicrobiales</taxon>
        <taxon>Nitrobacteraceae</taxon>
        <taxon>Bradyrhizobium</taxon>
    </lineage>
</organism>
<dbReference type="SUPFAM" id="SSF51556">
    <property type="entry name" value="Metallo-dependent hydrolases"/>
    <property type="match status" value="1"/>
</dbReference>
<dbReference type="RefSeq" id="WP_146686902.1">
    <property type="nucleotide sequence ID" value="NZ_LT629750.1"/>
</dbReference>
<dbReference type="AlphaFoldDB" id="A0A1H1R7E9"/>
<sequence length="299" mass="33500">MTEEPPRIAGPVANPEAPRQKPPPGSWDTHAHIFGPPDKFPYTAGRGYTPPDAPVENFIALLDHLGMARGVAVQGNAHGYDNRVLLDALARFPDRLRGVAITDTRVAPSTLRDWHDLGMRGLRFHLFSDAGKPGYVRGVGLDVFEIFRKTMAELGWVMQIFCDWRLMQDLAPILRDVSRQMPVIIDHMLHMPTERGIGDPNFQELLRLVGDGDVHVKVSAPYRMSSQFPDYEDARAFHEALVAANPERLTWGSDWPHPSIAAEMMPDDGHLLDLFMAWTPSEATRRRILAETPARLFGS</sequence>
<keyword evidence="3" id="KW-0378">Hydrolase</keyword>
<evidence type="ECO:0000256" key="1">
    <source>
        <dbReference type="SAM" id="MobiDB-lite"/>
    </source>
</evidence>
<proteinExistence type="predicted"/>
<accession>A0A1H1R7E9</accession>
<dbReference type="EMBL" id="LT629750">
    <property type="protein sequence ID" value="SDS31651.1"/>
    <property type="molecule type" value="Genomic_DNA"/>
</dbReference>
<dbReference type="Gene3D" id="3.20.20.140">
    <property type="entry name" value="Metal-dependent hydrolases"/>
    <property type="match status" value="1"/>
</dbReference>
<feature type="region of interest" description="Disordered" evidence="1">
    <location>
        <begin position="1"/>
        <end position="32"/>
    </location>
</feature>
<dbReference type="PANTHER" id="PTHR35563:SF2">
    <property type="entry name" value="BARREL METAL-DEPENDENT HYDROLASE, PUTATIVE (AFU_ORTHOLOGUE AFUA_1G16240)-RELATED"/>
    <property type="match status" value="1"/>
</dbReference>
<dbReference type="PANTHER" id="PTHR35563">
    <property type="entry name" value="BARREL METAL-DEPENDENT HYDROLASE, PUTATIVE (AFU_ORTHOLOGUE AFUA_1G16240)-RELATED"/>
    <property type="match status" value="1"/>
</dbReference>
<dbReference type="Pfam" id="PF04909">
    <property type="entry name" value="Amidohydro_2"/>
    <property type="match status" value="1"/>
</dbReference>
<keyword evidence="4" id="KW-1185">Reference proteome</keyword>
<dbReference type="GO" id="GO:0016787">
    <property type="term" value="F:hydrolase activity"/>
    <property type="evidence" value="ECO:0007669"/>
    <property type="project" value="UniProtKB-KW"/>
</dbReference>
<dbReference type="InterPro" id="IPR032466">
    <property type="entry name" value="Metal_Hydrolase"/>
</dbReference>
<reference evidence="4" key="1">
    <citation type="submission" date="2016-10" db="EMBL/GenBank/DDBJ databases">
        <authorList>
            <person name="Varghese N."/>
            <person name="Submissions S."/>
        </authorList>
    </citation>
    <scope>NUCLEOTIDE SEQUENCE [LARGE SCALE GENOMIC DNA]</scope>
    <source>
        <strain evidence="4">GAS369</strain>
    </source>
</reference>
<dbReference type="InterPro" id="IPR006680">
    <property type="entry name" value="Amidohydro-rel"/>
</dbReference>
<dbReference type="InterPro" id="IPR052358">
    <property type="entry name" value="Aro_Compnd_Degr_Hydrolases"/>
</dbReference>
<gene>
    <name evidence="3" type="ORF">SAMN05444158_1677</name>
</gene>